<keyword evidence="2" id="KW-0472">Membrane</keyword>
<evidence type="ECO:0000256" key="2">
    <source>
        <dbReference type="SAM" id="Phobius"/>
    </source>
</evidence>
<dbReference type="PANTHER" id="PTHR38483:SF1">
    <property type="entry name" value="ION TRANSPORT DOMAIN-CONTAINING PROTEIN"/>
    <property type="match status" value="1"/>
</dbReference>
<keyword evidence="2" id="KW-0812">Transmembrane</keyword>
<evidence type="ECO:0000313" key="4">
    <source>
        <dbReference type="Proteomes" id="UP001141327"/>
    </source>
</evidence>
<accession>A0ABQ8UV59</accession>
<dbReference type="EMBL" id="JAPMOS010000001">
    <property type="protein sequence ID" value="KAJ4462985.1"/>
    <property type="molecule type" value="Genomic_DNA"/>
</dbReference>
<feature type="transmembrane region" description="Helical" evidence="2">
    <location>
        <begin position="107"/>
        <end position="129"/>
    </location>
</feature>
<evidence type="ECO:0008006" key="5">
    <source>
        <dbReference type="Google" id="ProtNLM"/>
    </source>
</evidence>
<dbReference type="PANTHER" id="PTHR38483">
    <property type="entry name" value="CHROMOSOME 1, WHOLE GENOME SHOTGUN SEQUENCE"/>
    <property type="match status" value="1"/>
</dbReference>
<feature type="region of interest" description="Disordered" evidence="1">
    <location>
        <begin position="163"/>
        <end position="184"/>
    </location>
</feature>
<name>A0ABQ8UV59_9EUKA</name>
<comment type="caution">
    <text evidence="3">The sequence shown here is derived from an EMBL/GenBank/DDBJ whole genome shotgun (WGS) entry which is preliminary data.</text>
</comment>
<protein>
    <recommendedName>
        <fullName evidence="5">Ion transport domain-containing protein</fullName>
    </recommendedName>
</protein>
<sequence>MGCMQRIRFYVNSLIHSFFYLGYHIVLVIVSAALVIWGVVDLVATRTAPFISLEIVITGSLFFDVILLFIGKGRRVLKSWRFYFDCFVILLSALLLLSYLWAKQGPWVFSINVVLLREVVIIARLISFLMRMRSYGPTRGEITIESAPLLHNPLLALSTPEIAHAPPPRGAPPSKGRTPRMVPHTLGPSQAAALDFSEAGIGALVPRSWRSELSIDDLINKKAGSEPTNNGNH</sequence>
<keyword evidence="4" id="KW-1185">Reference proteome</keyword>
<feature type="transmembrane region" description="Helical" evidence="2">
    <location>
        <begin position="82"/>
        <end position="101"/>
    </location>
</feature>
<dbReference type="Proteomes" id="UP001141327">
    <property type="component" value="Unassembled WGS sequence"/>
</dbReference>
<proteinExistence type="predicted"/>
<organism evidence="3 4">
    <name type="scientific">Paratrimastix pyriformis</name>
    <dbReference type="NCBI Taxonomy" id="342808"/>
    <lineage>
        <taxon>Eukaryota</taxon>
        <taxon>Metamonada</taxon>
        <taxon>Preaxostyla</taxon>
        <taxon>Paratrimastigidae</taxon>
        <taxon>Paratrimastix</taxon>
    </lineage>
</organism>
<gene>
    <name evidence="3" type="ORF">PAPYR_219</name>
</gene>
<evidence type="ECO:0000313" key="3">
    <source>
        <dbReference type="EMBL" id="KAJ4462985.1"/>
    </source>
</evidence>
<evidence type="ECO:0000256" key="1">
    <source>
        <dbReference type="SAM" id="MobiDB-lite"/>
    </source>
</evidence>
<feature type="transmembrane region" description="Helical" evidence="2">
    <location>
        <begin position="21"/>
        <end position="44"/>
    </location>
</feature>
<reference evidence="3" key="1">
    <citation type="journal article" date="2022" name="bioRxiv">
        <title>Genomics of Preaxostyla Flagellates Illuminates Evolutionary Transitions and the Path Towards Mitochondrial Loss.</title>
        <authorList>
            <person name="Novak L.V.F."/>
            <person name="Treitli S.C."/>
            <person name="Pyrih J."/>
            <person name="Halakuc P."/>
            <person name="Pipaliya S.V."/>
            <person name="Vacek V."/>
            <person name="Brzon O."/>
            <person name="Soukal P."/>
            <person name="Eme L."/>
            <person name="Dacks J.B."/>
            <person name="Karnkowska A."/>
            <person name="Elias M."/>
            <person name="Hampl V."/>
        </authorList>
    </citation>
    <scope>NUCLEOTIDE SEQUENCE</scope>
    <source>
        <strain evidence="3">RCP-MX</strain>
    </source>
</reference>
<keyword evidence="2" id="KW-1133">Transmembrane helix</keyword>
<feature type="transmembrane region" description="Helical" evidence="2">
    <location>
        <begin position="50"/>
        <end position="70"/>
    </location>
</feature>